<feature type="compositionally biased region" description="Low complexity" evidence="1">
    <location>
        <begin position="73"/>
        <end position="87"/>
    </location>
</feature>
<name>A0A0C4FAJ4_PUCT1</name>
<evidence type="ECO:0000313" key="2">
    <source>
        <dbReference type="EMBL" id="OAV88813.1"/>
    </source>
</evidence>
<feature type="compositionally biased region" description="Basic and acidic residues" evidence="1">
    <location>
        <begin position="92"/>
        <end position="102"/>
    </location>
</feature>
<sequence>MDNTKPFSQFESRARTLQRMINFNSATPAITNLQLAKWITLGLPDNLWDPFQFPRYAKQVRIYYKARPRRAISARTRTSATPAANNTGVSSDTRESQMSEEL</sequence>
<reference evidence="2" key="1">
    <citation type="submission" date="2009-11" db="EMBL/GenBank/DDBJ databases">
        <authorList>
            <consortium name="The Broad Institute Genome Sequencing Platform"/>
            <person name="Ward D."/>
            <person name="Feldgarden M."/>
            <person name="Earl A."/>
            <person name="Young S.K."/>
            <person name="Zeng Q."/>
            <person name="Koehrsen M."/>
            <person name="Alvarado L."/>
            <person name="Berlin A."/>
            <person name="Bochicchio J."/>
            <person name="Borenstein D."/>
            <person name="Chapman S.B."/>
            <person name="Chen Z."/>
            <person name="Engels R."/>
            <person name="Freedman E."/>
            <person name="Gellesch M."/>
            <person name="Goldberg J."/>
            <person name="Griggs A."/>
            <person name="Gujja S."/>
            <person name="Heilman E."/>
            <person name="Heiman D."/>
            <person name="Hepburn T."/>
            <person name="Howarth C."/>
            <person name="Jen D."/>
            <person name="Larson L."/>
            <person name="Lewis B."/>
            <person name="Mehta T."/>
            <person name="Park D."/>
            <person name="Pearson M."/>
            <person name="Roberts A."/>
            <person name="Saif S."/>
            <person name="Shea T."/>
            <person name="Shenoy N."/>
            <person name="Sisk P."/>
            <person name="Stolte C."/>
            <person name="Sykes S."/>
            <person name="Thomson T."/>
            <person name="Walk T."/>
            <person name="White J."/>
            <person name="Yandava C."/>
            <person name="Izard J."/>
            <person name="Baranova O.V."/>
            <person name="Blanton J.M."/>
            <person name="Tanner A.C."/>
            <person name="Dewhirst F.E."/>
            <person name="Haas B."/>
            <person name="Nusbaum C."/>
            <person name="Birren B."/>
        </authorList>
    </citation>
    <scope>NUCLEOTIDE SEQUENCE [LARGE SCALE GENOMIC DNA]</scope>
    <source>
        <strain evidence="2">1-1 BBBD Race 1</strain>
    </source>
</reference>
<reference evidence="3" key="4">
    <citation type="submission" date="2025-05" db="UniProtKB">
        <authorList>
            <consortium name="EnsemblFungi"/>
        </authorList>
    </citation>
    <scope>IDENTIFICATION</scope>
    <source>
        <strain evidence="3">isolate 1-1 / race 1 (BBBD)</strain>
    </source>
</reference>
<dbReference type="AlphaFoldDB" id="A0A0C4FAJ4"/>
<evidence type="ECO:0000313" key="4">
    <source>
        <dbReference type="Proteomes" id="UP000005240"/>
    </source>
</evidence>
<proteinExistence type="predicted"/>
<dbReference type="EMBL" id="ADAS02000153">
    <property type="protein sequence ID" value="OAV88813.1"/>
    <property type="molecule type" value="Genomic_DNA"/>
</dbReference>
<evidence type="ECO:0000256" key="1">
    <source>
        <dbReference type="SAM" id="MobiDB-lite"/>
    </source>
</evidence>
<feature type="region of interest" description="Disordered" evidence="1">
    <location>
        <begin position="73"/>
        <end position="102"/>
    </location>
</feature>
<dbReference type="VEuPathDB" id="FungiDB:PTTG_10237"/>
<accession>A0A0C4FAJ4</accession>
<reference evidence="3 4" key="3">
    <citation type="journal article" date="2017" name="G3 (Bethesda)">
        <title>Comparative analysis highlights variable genome content of wheat rusts and divergence of the mating loci.</title>
        <authorList>
            <person name="Cuomo C.A."/>
            <person name="Bakkeren G."/>
            <person name="Khalil H.B."/>
            <person name="Panwar V."/>
            <person name="Joly D."/>
            <person name="Linning R."/>
            <person name="Sakthikumar S."/>
            <person name="Song X."/>
            <person name="Adiconis X."/>
            <person name="Fan L."/>
            <person name="Goldberg J.M."/>
            <person name="Levin J.Z."/>
            <person name="Young S."/>
            <person name="Zeng Q."/>
            <person name="Anikster Y."/>
            <person name="Bruce M."/>
            <person name="Wang M."/>
            <person name="Yin C."/>
            <person name="McCallum B."/>
            <person name="Szabo L.J."/>
            <person name="Hulbert S."/>
            <person name="Chen X."/>
            <person name="Fellers J.P."/>
        </authorList>
    </citation>
    <scope>NUCLEOTIDE SEQUENCE</scope>
    <source>
        <strain evidence="3">isolate 1-1 / race 1 (BBBD)</strain>
        <strain evidence="4">Isolate 1-1 / race 1 (BBBD)</strain>
    </source>
</reference>
<dbReference type="Proteomes" id="UP000005240">
    <property type="component" value="Unassembled WGS sequence"/>
</dbReference>
<gene>
    <name evidence="2" type="ORF">PTTG_10237</name>
</gene>
<keyword evidence="4" id="KW-1185">Reference proteome</keyword>
<reference evidence="2" key="2">
    <citation type="submission" date="2016-05" db="EMBL/GenBank/DDBJ databases">
        <title>Comparative analysis highlights variable genome content of wheat rusts and divergence of the mating loci.</title>
        <authorList>
            <person name="Cuomo C.A."/>
            <person name="Bakkeren G."/>
            <person name="Szabo L."/>
            <person name="Khalil H."/>
            <person name="Joly D."/>
            <person name="Goldberg J."/>
            <person name="Young S."/>
            <person name="Zeng Q."/>
            <person name="Fellers J."/>
        </authorList>
    </citation>
    <scope>NUCLEOTIDE SEQUENCE [LARGE SCALE GENOMIC DNA]</scope>
    <source>
        <strain evidence="2">1-1 BBBD Race 1</strain>
    </source>
</reference>
<evidence type="ECO:0000313" key="3">
    <source>
        <dbReference type="EnsemblFungi" id="PTTG_10237-t43_1-p1"/>
    </source>
</evidence>
<protein>
    <submittedName>
        <fullName evidence="2 3">Uncharacterized protein</fullName>
    </submittedName>
</protein>
<dbReference type="EnsemblFungi" id="PTTG_10237-t43_1">
    <property type="protein sequence ID" value="PTTG_10237-t43_1-p1"/>
    <property type="gene ID" value="PTTG_10237"/>
</dbReference>
<organism evidence="2">
    <name type="scientific">Puccinia triticina (isolate 1-1 / race 1 (BBBD))</name>
    <name type="common">Brown leaf rust fungus</name>
    <dbReference type="NCBI Taxonomy" id="630390"/>
    <lineage>
        <taxon>Eukaryota</taxon>
        <taxon>Fungi</taxon>
        <taxon>Dikarya</taxon>
        <taxon>Basidiomycota</taxon>
        <taxon>Pucciniomycotina</taxon>
        <taxon>Pucciniomycetes</taxon>
        <taxon>Pucciniales</taxon>
        <taxon>Pucciniaceae</taxon>
        <taxon>Puccinia</taxon>
    </lineage>
</organism>